<feature type="domain" description="CCHC-type" evidence="3">
    <location>
        <begin position="385"/>
        <end position="401"/>
    </location>
</feature>
<reference evidence="4" key="2">
    <citation type="submission" date="2022-01" db="EMBL/GenBank/DDBJ databases">
        <authorList>
            <person name="Yamashiro T."/>
            <person name="Shiraishi A."/>
            <person name="Satake H."/>
            <person name="Nakayama K."/>
        </authorList>
    </citation>
    <scope>NUCLEOTIDE SEQUENCE</scope>
</reference>
<sequence length="599" mass="68454">MHNSQQFFISRECDCSKADNRPPMIDKTQYSSWASHMLIYIKGNENGKLLVGSVLNGPFKYGTVTELETQTTPATVRDRRYDKLTDAEKIRSEISLQERESKLYDEFDMFTSEPEETIDTYYLRFAQLINDMHTIEMTMKPIQVNTKFINHFQLECNKFVMGVKLAMDLHNTNFDHLYAYFRQHEAHANEVRLMKEQFPNSLALVANTYNSPPSYTNQTQYHQQLSPIAHQYYSPPSQLLINDVLMVSQRSYQPSVANHSLVIHHQSYQATAIHQPPQASFQLMDSRMDVPSFLPSDDLIASLNKEMDFISTTFATRYPPTNNQLRTLSNLINQASIQYRRVTVQTVQGRQTQGYAGSRVISSATGSSVNINGGTSTTGPVKIIRCYNCQEEGHMTRWCTKPKRPRNLTWFKEKSMLDKALESGEIPSPAAFQTDDLDAFESDCDEAPSASDVLMAKISSYDSNILLKVPTHENCLDNHVIDQSVQEMQCFERLIFNNDTDIDITSNSNMISYKEYLKESKNEIVQDTSSSSQQDALISVLEEWKRISKKRTKNKAKNDKTEHGMERAKKPKSKSTPTKPKSKPKPKSKKYLMGPPVPI</sequence>
<dbReference type="EMBL" id="BQNB010013607">
    <property type="protein sequence ID" value="GJT18042.1"/>
    <property type="molecule type" value="Genomic_DNA"/>
</dbReference>
<feature type="compositionally biased region" description="Basic residues" evidence="2">
    <location>
        <begin position="580"/>
        <end position="590"/>
    </location>
</feature>
<evidence type="ECO:0000313" key="4">
    <source>
        <dbReference type="EMBL" id="GJT18042.1"/>
    </source>
</evidence>
<dbReference type="InterPro" id="IPR001878">
    <property type="entry name" value="Znf_CCHC"/>
</dbReference>
<evidence type="ECO:0000259" key="3">
    <source>
        <dbReference type="PROSITE" id="PS50158"/>
    </source>
</evidence>
<name>A0ABQ5BW73_9ASTR</name>
<dbReference type="PROSITE" id="PS50158">
    <property type="entry name" value="ZF_CCHC"/>
    <property type="match status" value="1"/>
</dbReference>
<keyword evidence="5" id="KW-1185">Reference proteome</keyword>
<protein>
    <submittedName>
        <fullName evidence="4">Retrovirus-related pol polyprotein from transposon TNT 1-94</fullName>
    </submittedName>
</protein>
<accession>A0ABQ5BW73</accession>
<reference evidence="4" key="1">
    <citation type="journal article" date="2022" name="Int. J. Mol. Sci.">
        <title>Draft Genome of Tanacetum Coccineum: Genomic Comparison of Closely Related Tanacetum-Family Plants.</title>
        <authorList>
            <person name="Yamashiro T."/>
            <person name="Shiraishi A."/>
            <person name="Nakayama K."/>
            <person name="Satake H."/>
        </authorList>
    </citation>
    <scope>NUCLEOTIDE SEQUENCE</scope>
</reference>
<dbReference type="InterPro" id="IPR036875">
    <property type="entry name" value="Znf_CCHC_sf"/>
</dbReference>
<keyword evidence="1" id="KW-0863">Zinc-finger</keyword>
<dbReference type="Gene3D" id="4.10.60.10">
    <property type="entry name" value="Zinc finger, CCHC-type"/>
    <property type="match status" value="1"/>
</dbReference>
<comment type="caution">
    <text evidence="4">The sequence shown here is derived from an EMBL/GenBank/DDBJ whole genome shotgun (WGS) entry which is preliminary data.</text>
</comment>
<evidence type="ECO:0000256" key="2">
    <source>
        <dbReference type="SAM" id="MobiDB-lite"/>
    </source>
</evidence>
<feature type="region of interest" description="Disordered" evidence="2">
    <location>
        <begin position="548"/>
        <end position="599"/>
    </location>
</feature>
<dbReference type="Proteomes" id="UP001151760">
    <property type="component" value="Unassembled WGS sequence"/>
</dbReference>
<evidence type="ECO:0000256" key="1">
    <source>
        <dbReference type="PROSITE-ProRule" id="PRU00047"/>
    </source>
</evidence>
<organism evidence="4 5">
    <name type="scientific">Tanacetum coccineum</name>
    <dbReference type="NCBI Taxonomy" id="301880"/>
    <lineage>
        <taxon>Eukaryota</taxon>
        <taxon>Viridiplantae</taxon>
        <taxon>Streptophyta</taxon>
        <taxon>Embryophyta</taxon>
        <taxon>Tracheophyta</taxon>
        <taxon>Spermatophyta</taxon>
        <taxon>Magnoliopsida</taxon>
        <taxon>eudicotyledons</taxon>
        <taxon>Gunneridae</taxon>
        <taxon>Pentapetalae</taxon>
        <taxon>asterids</taxon>
        <taxon>campanulids</taxon>
        <taxon>Asterales</taxon>
        <taxon>Asteraceae</taxon>
        <taxon>Asteroideae</taxon>
        <taxon>Anthemideae</taxon>
        <taxon>Anthemidinae</taxon>
        <taxon>Tanacetum</taxon>
    </lineage>
</organism>
<evidence type="ECO:0000313" key="5">
    <source>
        <dbReference type="Proteomes" id="UP001151760"/>
    </source>
</evidence>
<keyword evidence="1" id="KW-0479">Metal-binding</keyword>
<feature type="compositionally biased region" description="Basic and acidic residues" evidence="2">
    <location>
        <begin position="556"/>
        <end position="568"/>
    </location>
</feature>
<dbReference type="SUPFAM" id="SSF57756">
    <property type="entry name" value="Retrovirus zinc finger-like domains"/>
    <property type="match status" value="1"/>
</dbReference>
<gene>
    <name evidence="4" type="ORF">Tco_0876748</name>
</gene>
<keyword evidence="1" id="KW-0862">Zinc</keyword>
<proteinExistence type="predicted"/>